<feature type="compositionally biased region" description="Polar residues" evidence="1">
    <location>
        <begin position="199"/>
        <end position="209"/>
    </location>
</feature>
<feature type="region of interest" description="Disordered" evidence="1">
    <location>
        <begin position="460"/>
        <end position="503"/>
    </location>
</feature>
<feature type="region of interest" description="Disordered" evidence="1">
    <location>
        <begin position="120"/>
        <end position="142"/>
    </location>
</feature>
<comment type="caution">
    <text evidence="2">The sequence shown here is derived from an EMBL/GenBank/DDBJ whole genome shotgun (WGS) entry which is preliminary data.</text>
</comment>
<sequence length="569" mass="62221">MDVDESVPSRPLSPPSPSTSKHTRIYEKQFHWWSAHRWADRVKAARGRAEIEFEEAIAYTFKPHFFTRDSHADNGRNTATAGKEVAGPTSPVSPHIERQARKHVERHQKAREIQQAAIGAIHASTGTQRGRSPVRRSSSTSYVAVAAGQGRIKTDVPVEGLNPLPLLPPSAVPDKDSGSHTLEDPRLRPGRSQARPIFKSTSLSPQRQLPRSLLEETNYLKPTASWIQHHLQQSAMPSPPTGSGSLREVFLDLSPNHQPFGPSSAPPSLTPSPASFPISRPRPTTPTSPTDIKPSHMPPQSSSASEKEPRAGEKEGKSGTRGKANPHQPRHGPEHAENDRTTETVHDRDHADTWTRGGAKGGRKDHGAKFWGQLQSARQAWAQERRQLLTVIELQQQAMATKKSAGTVDMANAVTSLSRRVETMEKGREKDREELNGTLGRLIRAVEACSVDLKRLAPQPSFSANQAEKWQPQQQPEQSARKKIWRQGRAAEHGQGPVPTSPSAFVFLSSLSKSLQASKKGDRNRHAPASPQSSACAASSNTSSTSPLSHGHLTGQADVISHDTQVTRI</sequence>
<dbReference type="Proteomes" id="UP000019335">
    <property type="component" value="Chromosome 13"/>
</dbReference>
<feature type="compositionally biased region" description="Polar residues" evidence="1">
    <location>
        <begin position="460"/>
        <end position="478"/>
    </location>
</feature>
<dbReference type="OrthoDB" id="10366210at2759"/>
<feature type="compositionally biased region" description="Basic and acidic residues" evidence="1">
    <location>
        <begin position="331"/>
        <end position="353"/>
    </location>
</feature>
<feature type="region of interest" description="Disordered" evidence="1">
    <location>
        <begin position="154"/>
        <end position="210"/>
    </location>
</feature>
<feature type="region of interest" description="Disordered" evidence="1">
    <location>
        <begin position="516"/>
        <end position="569"/>
    </location>
</feature>
<accession>W7TMJ7</accession>
<feature type="region of interest" description="Disordered" evidence="1">
    <location>
        <begin position="1"/>
        <end position="22"/>
    </location>
</feature>
<feature type="compositionally biased region" description="Low complexity" evidence="1">
    <location>
        <begin position="271"/>
        <end position="290"/>
    </location>
</feature>
<protein>
    <submittedName>
        <fullName evidence="2">Uncharacterized protein</fullName>
    </submittedName>
</protein>
<dbReference type="EMBL" id="AZIL01001159">
    <property type="protein sequence ID" value="EWM24733.1"/>
    <property type="molecule type" value="Genomic_DNA"/>
</dbReference>
<evidence type="ECO:0000313" key="3">
    <source>
        <dbReference type="Proteomes" id="UP000019335"/>
    </source>
</evidence>
<keyword evidence="3" id="KW-1185">Reference proteome</keyword>
<proteinExistence type="predicted"/>
<feature type="compositionally biased region" description="Basic and acidic residues" evidence="1">
    <location>
        <begin position="173"/>
        <end position="187"/>
    </location>
</feature>
<feature type="compositionally biased region" description="Basic and acidic residues" evidence="1">
    <location>
        <begin position="305"/>
        <end position="318"/>
    </location>
</feature>
<dbReference type="AlphaFoldDB" id="W7TMJ7"/>
<organism evidence="2 3">
    <name type="scientific">Nannochloropsis gaditana</name>
    <dbReference type="NCBI Taxonomy" id="72520"/>
    <lineage>
        <taxon>Eukaryota</taxon>
        <taxon>Sar</taxon>
        <taxon>Stramenopiles</taxon>
        <taxon>Ochrophyta</taxon>
        <taxon>Eustigmatophyceae</taxon>
        <taxon>Eustigmatales</taxon>
        <taxon>Monodopsidaceae</taxon>
        <taxon>Nannochloropsis</taxon>
    </lineage>
</organism>
<name>W7TMJ7_9STRA</name>
<evidence type="ECO:0000313" key="2">
    <source>
        <dbReference type="EMBL" id="EWM24733.1"/>
    </source>
</evidence>
<feature type="compositionally biased region" description="Low complexity" evidence="1">
    <location>
        <begin position="1"/>
        <end position="10"/>
    </location>
</feature>
<feature type="region of interest" description="Disordered" evidence="1">
    <location>
        <begin position="253"/>
        <end position="367"/>
    </location>
</feature>
<feature type="compositionally biased region" description="Low complexity" evidence="1">
    <location>
        <begin position="527"/>
        <end position="546"/>
    </location>
</feature>
<evidence type="ECO:0000256" key="1">
    <source>
        <dbReference type="SAM" id="MobiDB-lite"/>
    </source>
</evidence>
<feature type="region of interest" description="Disordered" evidence="1">
    <location>
        <begin position="70"/>
        <end position="103"/>
    </location>
</feature>
<feature type="compositionally biased region" description="Polar residues" evidence="1">
    <location>
        <begin position="124"/>
        <end position="142"/>
    </location>
</feature>
<reference evidence="2 3" key="1">
    <citation type="journal article" date="2014" name="Mol. Plant">
        <title>Chromosome Scale Genome Assembly and Transcriptome Profiling of Nannochloropsis gaditana in Nitrogen Depletion.</title>
        <authorList>
            <person name="Corteggiani Carpinelli E."/>
            <person name="Telatin A."/>
            <person name="Vitulo N."/>
            <person name="Forcato C."/>
            <person name="D'Angelo M."/>
            <person name="Schiavon R."/>
            <person name="Vezzi A."/>
            <person name="Giacometti G.M."/>
            <person name="Morosinotto T."/>
            <person name="Valle G."/>
        </authorList>
    </citation>
    <scope>NUCLEOTIDE SEQUENCE [LARGE SCALE GENOMIC DNA]</scope>
    <source>
        <strain evidence="2 3">B-31</strain>
    </source>
</reference>
<gene>
    <name evidence="2" type="ORF">Naga_100272g5</name>
</gene>